<evidence type="ECO:0000256" key="1">
    <source>
        <dbReference type="SAM" id="MobiDB-lite"/>
    </source>
</evidence>
<organism evidence="2">
    <name type="scientific">marine sediment metagenome</name>
    <dbReference type="NCBI Taxonomy" id="412755"/>
    <lineage>
        <taxon>unclassified sequences</taxon>
        <taxon>metagenomes</taxon>
        <taxon>ecological metagenomes</taxon>
    </lineage>
</organism>
<dbReference type="AlphaFoldDB" id="A0A0F9BWJ7"/>
<accession>A0A0F9BWJ7</accession>
<protein>
    <submittedName>
        <fullName evidence="2">Uncharacterized protein</fullName>
    </submittedName>
</protein>
<reference evidence="2" key="1">
    <citation type="journal article" date="2015" name="Nature">
        <title>Complex archaea that bridge the gap between prokaryotes and eukaryotes.</title>
        <authorList>
            <person name="Spang A."/>
            <person name="Saw J.H."/>
            <person name="Jorgensen S.L."/>
            <person name="Zaremba-Niedzwiedzka K."/>
            <person name="Martijn J."/>
            <person name="Lind A.E."/>
            <person name="van Eijk R."/>
            <person name="Schleper C."/>
            <person name="Guy L."/>
            <person name="Ettema T.J."/>
        </authorList>
    </citation>
    <scope>NUCLEOTIDE SEQUENCE</scope>
</reference>
<comment type="caution">
    <text evidence="2">The sequence shown here is derived from an EMBL/GenBank/DDBJ whole genome shotgun (WGS) entry which is preliminary data.</text>
</comment>
<evidence type="ECO:0000313" key="2">
    <source>
        <dbReference type="EMBL" id="KKL26285.1"/>
    </source>
</evidence>
<name>A0A0F9BWJ7_9ZZZZ</name>
<gene>
    <name evidence="2" type="ORF">LCGC14_2396830</name>
</gene>
<proteinExistence type="predicted"/>
<dbReference type="EMBL" id="LAZR01035889">
    <property type="protein sequence ID" value="KKL26285.1"/>
    <property type="molecule type" value="Genomic_DNA"/>
</dbReference>
<feature type="region of interest" description="Disordered" evidence="1">
    <location>
        <begin position="1"/>
        <end position="21"/>
    </location>
</feature>
<sequence>MEQPTAFAHPDDVWPEAVSTNGTDSGGSLCYMCEEELEDWMKLTFKDRKADPRFCSIACLLTWCADEVQKLEER</sequence>